<reference evidence="2 3" key="1">
    <citation type="submission" date="2023-10" db="EMBL/GenBank/DDBJ databases">
        <title>Whole Genome based description of the genera Actinobaculum and Actinotignum reveals a complex phylogenetic relationship within the species included in the genus Actinotignum.</title>
        <authorList>
            <person name="Jensen C.S."/>
            <person name="Dargis R."/>
            <person name="Kemp M."/>
            <person name="Christensen J.J."/>
        </authorList>
    </citation>
    <scope>NUCLEOTIDE SEQUENCE</scope>
    <source>
        <strain evidence="2">SLA_B511</strain>
        <strain evidence="1 3">SLA_B974</strain>
    </source>
</reference>
<dbReference type="Proteomes" id="UP001281731">
    <property type="component" value="Unassembled WGS sequence"/>
</dbReference>
<accession>A0AAW9HU40</accession>
<comment type="caution">
    <text evidence="2">The sequence shown here is derived from an EMBL/GenBank/DDBJ whole genome shotgun (WGS) entry which is preliminary data.</text>
</comment>
<evidence type="ECO:0000313" key="2">
    <source>
        <dbReference type="EMBL" id="MDY5154379.1"/>
    </source>
</evidence>
<organism evidence="2 4">
    <name type="scientific">Actinotignum urinale</name>
    <dbReference type="NCBI Taxonomy" id="190146"/>
    <lineage>
        <taxon>Bacteria</taxon>
        <taxon>Bacillati</taxon>
        <taxon>Actinomycetota</taxon>
        <taxon>Actinomycetes</taxon>
        <taxon>Actinomycetales</taxon>
        <taxon>Actinomycetaceae</taxon>
        <taxon>Actinotignum</taxon>
    </lineage>
</organism>
<dbReference type="RefSeq" id="WP_180962069.1">
    <property type="nucleotide sequence ID" value="NZ_CAMYCL010000015.1"/>
</dbReference>
<evidence type="ECO:0000313" key="1">
    <source>
        <dbReference type="EMBL" id="MDY5133282.1"/>
    </source>
</evidence>
<gene>
    <name evidence="2" type="ORF">R6G80_01360</name>
    <name evidence="1" type="ORF">R6G86_05980</name>
</gene>
<name>A0AAW9HU40_9ACTO</name>
<dbReference type="EMBL" id="JAWNGA010000009">
    <property type="protein sequence ID" value="MDY5133282.1"/>
    <property type="molecule type" value="Genomic_DNA"/>
</dbReference>
<evidence type="ECO:0000313" key="3">
    <source>
        <dbReference type="Proteomes" id="UP001275049"/>
    </source>
</evidence>
<keyword evidence="3" id="KW-1185">Reference proteome</keyword>
<sequence>MHIQTPTHIVVYRYVSRIASLFVVYRRNDSQLTLCHGVVAMNAPEK</sequence>
<protein>
    <submittedName>
        <fullName evidence="2">Uncharacterized protein</fullName>
    </submittedName>
</protein>
<evidence type="ECO:0000313" key="4">
    <source>
        <dbReference type="Proteomes" id="UP001281731"/>
    </source>
</evidence>
<dbReference type="EMBL" id="JAWNGC010000001">
    <property type="protein sequence ID" value="MDY5154379.1"/>
    <property type="molecule type" value="Genomic_DNA"/>
</dbReference>
<dbReference type="Proteomes" id="UP001275049">
    <property type="component" value="Unassembled WGS sequence"/>
</dbReference>
<proteinExistence type="predicted"/>
<dbReference type="AlphaFoldDB" id="A0AAW9HU40"/>